<protein>
    <recommendedName>
        <fullName evidence="10">VPS37 C-terminal domain-containing protein</fullName>
    </recommendedName>
</protein>
<dbReference type="Pfam" id="PF07200">
    <property type="entry name" value="Mod_r"/>
    <property type="match status" value="1"/>
</dbReference>
<reference evidence="11" key="3">
    <citation type="submission" date="2023-05" db="EMBL/GenBank/DDBJ databases">
        <authorList>
            <person name="Smith C.H."/>
        </authorList>
    </citation>
    <scope>NUCLEOTIDE SEQUENCE</scope>
    <source>
        <strain evidence="11">CHS0354</strain>
        <tissue evidence="11">Mantle</tissue>
    </source>
</reference>
<evidence type="ECO:0000256" key="9">
    <source>
        <dbReference type="SAM" id="MobiDB-lite"/>
    </source>
</evidence>
<dbReference type="GO" id="GO:0031902">
    <property type="term" value="C:late endosome membrane"/>
    <property type="evidence" value="ECO:0007669"/>
    <property type="project" value="UniProtKB-SubCell"/>
</dbReference>
<dbReference type="SUPFAM" id="SSF140111">
    <property type="entry name" value="Endosomal sorting complex assembly domain"/>
    <property type="match status" value="1"/>
</dbReference>
<dbReference type="AlphaFoldDB" id="A0AAE0RN22"/>
<evidence type="ECO:0000256" key="6">
    <source>
        <dbReference type="ARBA" id="ARBA00025010"/>
    </source>
</evidence>
<evidence type="ECO:0000256" key="1">
    <source>
        <dbReference type="ARBA" id="ARBA00004633"/>
    </source>
</evidence>
<dbReference type="CDD" id="cd11685">
    <property type="entry name" value="UEV_TSG101-like"/>
    <property type="match status" value="1"/>
</dbReference>
<keyword evidence="5 7" id="KW-0653">Protein transport</keyword>
<dbReference type="PROSITE" id="PS51314">
    <property type="entry name" value="VPS37_C"/>
    <property type="match status" value="1"/>
</dbReference>
<sequence>MPWFGMKKSSLPPATNLQAQKIKQIETLRGGSLQVAETIRDVEYRVVFQIAGSNLTLVVSLPPQFPQDKPTVTVEPRVIHPWVDQQGKVIGCANLNNFSIHSSLLVAIQAIIDEFKTNPPSLSSHVYPASQQYPSPIVQPPYLYGPQSPPFSMLGAMPTLPLSSHSNEQPITATSQTKSAVTTRSGVELSVPDVFTAFPQLKTMSNTELLEILNEEEKILEMIQSMPRVHQIAEEREAMSFKCTDLAKENLSKKPILQELRQAVTDSYGEFERLKSLFELIQERHLCLLDQFHPTALHNNLKVAIMEVEEESEKLVDDFLEKRIDLEEFTTKFLEKRALWHARRAKEEKLNQISMNQGQSSQSHEREQEVCNQEMEKSVAEKGSNPKCEGQFYADEQQQCTTLLPTDLSQSSLDSTQLSPHSPRDSTQQSPHSPTDSTQQSPHSPKDSTQQSPYSPRDSTQQSPRSPRESTQQSPHSPRELTEKKKVDGPFTSFISPLEHSPSVKQCSSHDQPQQHNLIRLSTFNFPTGILQTDMTSNQTPISSEEHTHNKRMYPILDHLKFPSYTSTNLSNGFSDIYSYISSRSGSKSPIITSPKKSPTLLSKDQAASEDRTGKSSLDISLKFWQNYKNRTGKRKSEEDEENFKKRRLEGLDPFASNDGFQENISMEHQKSALEGIDGIFQITSNKSLDTIHNFPDITNKLEMLKAEHETIFQEASDIFKICVLEQPKLTTLDLVRKWSSSSLKEINSHFLSGNGKALINIGIQENQDGGELSQKDNEVQRIIWCTSGDNQMETSSLGDIFPRYEKETVKANTESTTGYGTDSQIQTAFSHNTQSGIGYDQGEAKQQFDDELNCQQMKMKTNIQPADSSGCNQMEIDTEHGDGSICEKDQIRMDPQSEIQLITQPVNTKMNQQTGTGLSSRILSTIEGSRLDLAPCIQTVFVHGQVTDNLVLNVGILKDISQDQSLPKQMMEVYEQGIPQMQENESNDSNSTDKQAESSSSCRHVNKPYLHKDRQTDQETDKSQESCWIRDSLETRPRAEFKCTPTYTHNNEEDRSQNLHFSFESKTVQQTTDITTFQPAFVRTCEDSYGTLAKDPFQNQSSENVDLIPKTDLNQCEPQNNKSPTLCQVHNTIMSMTELFQQSHAQIHKQLNEVMQKQREMADCLQKQEETLKQVSKALHKFQQSSIGVQTEQHT</sequence>
<dbReference type="PANTHER" id="PTHR13678">
    <property type="entry name" value="VACUOLAR PROTEIN SORTING-ASSOCIATED PROTEIN 37"/>
    <property type="match status" value="1"/>
</dbReference>
<feature type="compositionally biased region" description="Basic and acidic residues" evidence="9">
    <location>
        <begin position="477"/>
        <end position="488"/>
    </location>
</feature>
<dbReference type="GO" id="GO:0043162">
    <property type="term" value="P:ubiquitin-dependent protein catabolic process via the multivesicular body sorting pathway"/>
    <property type="evidence" value="ECO:0007669"/>
    <property type="project" value="TreeGrafter"/>
</dbReference>
<dbReference type="Proteomes" id="UP001195483">
    <property type="component" value="Unassembled WGS sequence"/>
</dbReference>
<accession>A0AAE0RN22</accession>
<comment type="similarity">
    <text evidence="2">Belongs to the VPS37 family.</text>
</comment>
<evidence type="ECO:0000256" key="7">
    <source>
        <dbReference type="PROSITE-ProRule" id="PRU00646"/>
    </source>
</evidence>
<feature type="region of interest" description="Disordered" evidence="9">
    <location>
        <begin position="983"/>
        <end position="1026"/>
    </location>
</feature>
<dbReference type="InterPro" id="IPR009851">
    <property type="entry name" value="Mod_r"/>
</dbReference>
<dbReference type="InterPro" id="IPR037202">
    <property type="entry name" value="ESCRT_assembly_dom"/>
</dbReference>
<evidence type="ECO:0000256" key="8">
    <source>
        <dbReference type="SAM" id="Coils"/>
    </source>
</evidence>
<feature type="coiled-coil region" evidence="8">
    <location>
        <begin position="1149"/>
        <end position="1186"/>
    </location>
</feature>
<comment type="subcellular location">
    <subcellularLocation>
        <location evidence="1">Late endosome membrane</location>
        <topology evidence="1">Peripheral membrane protein</topology>
    </subcellularLocation>
</comment>
<evidence type="ECO:0000313" key="12">
    <source>
        <dbReference type="Proteomes" id="UP001195483"/>
    </source>
</evidence>
<dbReference type="GO" id="GO:0000813">
    <property type="term" value="C:ESCRT I complex"/>
    <property type="evidence" value="ECO:0007669"/>
    <property type="project" value="TreeGrafter"/>
</dbReference>
<feature type="compositionally biased region" description="Polar residues" evidence="9">
    <location>
        <begin position="503"/>
        <end position="514"/>
    </location>
</feature>
<feature type="region of interest" description="Disordered" evidence="9">
    <location>
        <begin position="584"/>
        <end position="614"/>
    </location>
</feature>
<comment type="caution">
    <text evidence="11">The sequence shown here is derived from an EMBL/GenBank/DDBJ whole genome shotgun (WGS) entry which is preliminary data.</text>
</comment>
<evidence type="ECO:0000313" key="11">
    <source>
        <dbReference type="EMBL" id="KAK3576424.1"/>
    </source>
</evidence>
<evidence type="ECO:0000256" key="2">
    <source>
        <dbReference type="ARBA" id="ARBA00007617"/>
    </source>
</evidence>
<keyword evidence="12" id="KW-1185">Reference proteome</keyword>
<dbReference type="EMBL" id="JAEAOA010001503">
    <property type="protein sequence ID" value="KAK3576424.1"/>
    <property type="molecule type" value="Genomic_DNA"/>
</dbReference>
<keyword evidence="3 7" id="KW-0813">Transport</keyword>
<evidence type="ECO:0000256" key="5">
    <source>
        <dbReference type="ARBA" id="ARBA00022927"/>
    </source>
</evidence>
<gene>
    <name evidence="11" type="ORF">CHS0354_025185</name>
</gene>
<dbReference type="GO" id="GO:0006612">
    <property type="term" value="P:protein targeting to membrane"/>
    <property type="evidence" value="ECO:0007669"/>
    <property type="project" value="TreeGrafter"/>
</dbReference>
<feature type="region of interest" description="Disordered" evidence="9">
    <location>
        <begin position="409"/>
        <end position="514"/>
    </location>
</feature>
<feature type="compositionally biased region" description="Polar residues" evidence="9">
    <location>
        <begin position="425"/>
        <end position="476"/>
    </location>
</feature>
<feature type="region of interest" description="Disordered" evidence="9">
    <location>
        <begin position="350"/>
        <end position="389"/>
    </location>
</feature>
<dbReference type="PANTHER" id="PTHR13678:SF2">
    <property type="entry name" value="VACUOLAR PROTEIN SORTING-ASSOCIATED PROTEIN 37A"/>
    <property type="match status" value="1"/>
</dbReference>
<dbReference type="InterPro" id="IPR016135">
    <property type="entry name" value="UBQ-conjugating_enzyme/RWD"/>
</dbReference>
<evidence type="ECO:0000256" key="4">
    <source>
        <dbReference type="ARBA" id="ARBA00022753"/>
    </source>
</evidence>
<evidence type="ECO:0000259" key="10">
    <source>
        <dbReference type="PROSITE" id="PS51314"/>
    </source>
</evidence>
<feature type="compositionally biased region" description="Low complexity" evidence="9">
    <location>
        <begin position="584"/>
        <end position="600"/>
    </location>
</feature>
<feature type="compositionally biased region" description="Polar residues" evidence="9">
    <location>
        <begin position="351"/>
        <end position="362"/>
    </location>
</feature>
<organism evidence="11 12">
    <name type="scientific">Potamilus streckersoni</name>
    <dbReference type="NCBI Taxonomy" id="2493646"/>
    <lineage>
        <taxon>Eukaryota</taxon>
        <taxon>Metazoa</taxon>
        <taxon>Spiralia</taxon>
        <taxon>Lophotrochozoa</taxon>
        <taxon>Mollusca</taxon>
        <taxon>Bivalvia</taxon>
        <taxon>Autobranchia</taxon>
        <taxon>Heteroconchia</taxon>
        <taxon>Palaeoheterodonta</taxon>
        <taxon>Unionida</taxon>
        <taxon>Unionoidea</taxon>
        <taxon>Unionidae</taxon>
        <taxon>Ambleminae</taxon>
        <taxon>Lampsilini</taxon>
        <taxon>Potamilus</taxon>
    </lineage>
</organism>
<feature type="compositionally biased region" description="Basic and acidic residues" evidence="9">
    <location>
        <begin position="1011"/>
        <end position="1025"/>
    </location>
</feature>
<keyword evidence="8" id="KW-0175">Coiled coil</keyword>
<evidence type="ECO:0000256" key="3">
    <source>
        <dbReference type="ARBA" id="ARBA00022448"/>
    </source>
</evidence>
<dbReference type="GO" id="GO:0006623">
    <property type="term" value="P:protein targeting to vacuole"/>
    <property type="evidence" value="ECO:0007669"/>
    <property type="project" value="TreeGrafter"/>
</dbReference>
<comment type="function">
    <text evidence="6">Component of the ESCRT-I complex, a regulator of vesicular trafficking process. Required for the sorting of endocytic ubiquitinated cargos into multivesicular bodies. May be involved in cell growth and differentiation.</text>
</comment>
<keyword evidence="4" id="KW-0967">Endosome</keyword>
<dbReference type="Gene3D" id="1.10.287.660">
    <property type="entry name" value="Helix hairpin bin"/>
    <property type="match status" value="1"/>
</dbReference>
<feature type="compositionally biased region" description="Basic and acidic residues" evidence="9">
    <location>
        <begin position="363"/>
        <end position="380"/>
    </location>
</feature>
<name>A0AAE0RN22_9BIVA</name>
<feature type="domain" description="VPS37 C-terminal" evidence="10">
    <location>
        <begin position="274"/>
        <end position="364"/>
    </location>
</feature>
<dbReference type="SUPFAM" id="SSF54495">
    <property type="entry name" value="UBC-like"/>
    <property type="match status" value="1"/>
</dbReference>
<reference evidence="11" key="2">
    <citation type="journal article" date="2021" name="Genome Biol. Evol.">
        <title>Developing a high-quality reference genome for a parasitic bivalve with doubly uniparental inheritance (Bivalvia: Unionida).</title>
        <authorList>
            <person name="Smith C.H."/>
        </authorList>
    </citation>
    <scope>NUCLEOTIDE SEQUENCE</scope>
    <source>
        <strain evidence="11">CHS0354</strain>
        <tissue evidence="11">Mantle</tissue>
    </source>
</reference>
<dbReference type="InterPro" id="IPR029012">
    <property type="entry name" value="Helix_hairpin_bin_sf"/>
</dbReference>
<reference evidence="11" key="1">
    <citation type="journal article" date="2021" name="Genome Biol. Evol.">
        <title>A High-Quality Reference Genome for a Parasitic Bivalve with Doubly Uniparental Inheritance (Bivalvia: Unionida).</title>
        <authorList>
            <person name="Smith C.H."/>
        </authorList>
    </citation>
    <scope>NUCLEOTIDE SEQUENCE</scope>
    <source>
        <strain evidence="11">CHS0354</strain>
    </source>
</reference>
<feature type="compositionally biased region" description="Polar residues" evidence="9">
    <location>
        <begin position="983"/>
        <end position="1004"/>
    </location>
</feature>
<proteinExistence type="inferred from homology"/>
<feature type="compositionally biased region" description="Low complexity" evidence="9">
    <location>
        <begin position="409"/>
        <end position="420"/>
    </location>
</feature>